<proteinExistence type="predicted"/>
<evidence type="ECO:0000313" key="3">
    <source>
        <dbReference type="Proteomes" id="UP001279553"/>
    </source>
</evidence>
<keyword evidence="3" id="KW-1185">Reference proteome</keyword>
<dbReference type="Gene3D" id="3.40.50.300">
    <property type="entry name" value="P-loop containing nucleotide triphosphate hydrolases"/>
    <property type="match status" value="1"/>
</dbReference>
<name>A0AAW9DSK5_ACIAO</name>
<dbReference type="EMBL" id="JAWXYB010000018">
    <property type="protein sequence ID" value="MDX5931145.1"/>
    <property type="molecule type" value="Genomic_DNA"/>
</dbReference>
<dbReference type="GO" id="GO:0000155">
    <property type="term" value="F:phosphorelay sensor kinase activity"/>
    <property type="evidence" value="ECO:0007669"/>
    <property type="project" value="InterPro"/>
</dbReference>
<evidence type="ECO:0000259" key="1">
    <source>
        <dbReference type="Pfam" id="PF07475"/>
    </source>
</evidence>
<dbReference type="AlphaFoldDB" id="A0AAW9DSK5"/>
<feature type="domain" description="HPr kinase/phosphorylase C-terminal" evidence="1">
    <location>
        <begin position="3"/>
        <end position="71"/>
    </location>
</feature>
<evidence type="ECO:0000313" key="2">
    <source>
        <dbReference type="EMBL" id="MDX5931145.1"/>
    </source>
</evidence>
<reference evidence="2 3" key="1">
    <citation type="submission" date="2023-11" db="EMBL/GenBank/DDBJ databases">
        <title>MicrobeMod: A computational toolkit for identifying prokaryotic methylation and restriction-modification with nanopore sequencing.</title>
        <authorList>
            <person name="Crits-Christoph A."/>
            <person name="Kang S.C."/>
            <person name="Lee H."/>
            <person name="Ostrov N."/>
        </authorList>
    </citation>
    <scope>NUCLEOTIDE SEQUENCE [LARGE SCALE GENOMIC DNA]</scope>
    <source>
        <strain evidence="2 3">DSMZ 700</strain>
    </source>
</reference>
<dbReference type="GO" id="GO:0006109">
    <property type="term" value="P:regulation of carbohydrate metabolic process"/>
    <property type="evidence" value="ECO:0007669"/>
    <property type="project" value="InterPro"/>
</dbReference>
<dbReference type="InterPro" id="IPR027417">
    <property type="entry name" value="P-loop_NTPase"/>
</dbReference>
<comment type="caution">
    <text evidence="2">The sequence shown here is derived from an EMBL/GenBank/DDBJ whole genome shotgun (WGS) entry which is preliminary data.</text>
</comment>
<dbReference type="RefSeq" id="WP_319614064.1">
    <property type="nucleotide sequence ID" value="NZ_JAWXYB010000018.1"/>
</dbReference>
<dbReference type="Proteomes" id="UP001279553">
    <property type="component" value="Unassembled WGS sequence"/>
</dbReference>
<gene>
    <name evidence="2" type="ORF">SIL87_10250</name>
</gene>
<dbReference type="SUPFAM" id="SSF53795">
    <property type="entry name" value="PEP carboxykinase-like"/>
    <property type="match status" value="1"/>
</dbReference>
<accession>A0AAW9DSK5</accession>
<organism evidence="2 3">
    <name type="scientific">Acidiphilium acidophilum</name>
    <name type="common">Thiobacillus acidophilus</name>
    <dbReference type="NCBI Taxonomy" id="76588"/>
    <lineage>
        <taxon>Bacteria</taxon>
        <taxon>Pseudomonadati</taxon>
        <taxon>Pseudomonadota</taxon>
        <taxon>Alphaproteobacteria</taxon>
        <taxon>Acetobacterales</taxon>
        <taxon>Acidocellaceae</taxon>
        <taxon>Acidiphilium</taxon>
    </lineage>
</organism>
<dbReference type="Pfam" id="PF07475">
    <property type="entry name" value="Hpr_kinase_C"/>
    <property type="match status" value="1"/>
</dbReference>
<protein>
    <submittedName>
        <fullName evidence="2">Aldolase</fullName>
    </submittedName>
</protein>
<dbReference type="InterPro" id="IPR011104">
    <property type="entry name" value="Hpr_kin/Pase_C"/>
</dbReference>
<dbReference type="GO" id="GO:0005524">
    <property type="term" value="F:ATP binding"/>
    <property type="evidence" value="ECO:0007669"/>
    <property type="project" value="InterPro"/>
</dbReference>
<sequence length="140" mass="15124">MAFHGSCAAFGDDAVVLLGPPGSGKSDLLLQLIDRGFELVGDDQFELDRGRVRPAFRLDGLMEVRGLGIFHLPHRPSAHLRLAVHLDGPAPRLPEPRTHPEFGIPEIRIDPVTPTAAIRITWALEAACGRKTQSCGAFAS</sequence>